<comment type="caution">
    <text evidence="2">The sequence shown here is derived from an EMBL/GenBank/DDBJ whole genome shotgun (WGS) entry which is preliminary data.</text>
</comment>
<evidence type="ECO:0000313" key="3">
    <source>
        <dbReference type="Proteomes" id="UP001235760"/>
    </source>
</evidence>
<feature type="compositionally biased region" description="Low complexity" evidence="1">
    <location>
        <begin position="50"/>
        <end position="65"/>
    </location>
</feature>
<dbReference type="Proteomes" id="UP001235760">
    <property type="component" value="Unassembled WGS sequence"/>
</dbReference>
<feature type="region of interest" description="Disordered" evidence="1">
    <location>
        <begin position="36"/>
        <end position="97"/>
    </location>
</feature>
<evidence type="ECO:0000313" key="2">
    <source>
        <dbReference type="EMBL" id="MDP4302599.1"/>
    </source>
</evidence>
<protein>
    <recommendedName>
        <fullName evidence="4">MSHA biogenesis protein MshK</fullName>
    </recommendedName>
</protein>
<dbReference type="RefSeq" id="WP_305751141.1">
    <property type="nucleotide sequence ID" value="NZ_JAUZEE010000013.1"/>
</dbReference>
<sequence length="154" mass="15915">MTNQHLPRLQRPPRAAALALGLALAGLVPLPLPAQSLPDPTRPMGTARSLTATPAAPAGPAGLTPNPVPRAGASTARAPARVVPPPRLQALMSPDGGPRSAMLDGVVLTTGQSLGTDWRVERIGDDGVLLRRATPDTATLWLPLLGDARPHKEP</sequence>
<proteinExistence type="predicted"/>
<keyword evidence="3" id="KW-1185">Reference proteome</keyword>
<gene>
    <name evidence="2" type="ORF">Q8X39_18320</name>
</gene>
<name>A0ABT9G7Y6_LEPDI</name>
<evidence type="ECO:0000256" key="1">
    <source>
        <dbReference type="SAM" id="MobiDB-lite"/>
    </source>
</evidence>
<reference evidence="2 3" key="1">
    <citation type="submission" date="2023-08" db="EMBL/GenBank/DDBJ databases">
        <authorList>
            <person name="Roldan D.M."/>
            <person name="Menes R.J."/>
        </authorList>
    </citation>
    <scope>NUCLEOTIDE SEQUENCE [LARGE SCALE GENOMIC DNA]</scope>
    <source>
        <strain evidence="2 3">CCM 2812</strain>
    </source>
</reference>
<dbReference type="EMBL" id="JAUZEE010000013">
    <property type="protein sequence ID" value="MDP4302599.1"/>
    <property type="molecule type" value="Genomic_DNA"/>
</dbReference>
<organism evidence="2 3">
    <name type="scientific">Leptothrix discophora</name>
    <dbReference type="NCBI Taxonomy" id="89"/>
    <lineage>
        <taxon>Bacteria</taxon>
        <taxon>Pseudomonadati</taxon>
        <taxon>Pseudomonadota</taxon>
        <taxon>Betaproteobacteria</taxon>
        <taxon>Burkholderiales</taxon>
        <taxon>Sphaerotilaceae</taxon>
        <taxon>Leptothrix</taxon>
    </lineage>
</organism>
<evidence type="ECO:0008006" key="4">
    <source>
        <dbReference type="Google" id="ProtNLM"/>
    </source>
</evidence>
<accession>A0ABT9G7Y6</accession>